<dbReference type="InterPro" id="IPR002634">
    <property type="entry name" value="BolA"/>
</dbReference>
<organism evidence="2 3">
    <name type="scientific">Hyphococcus flavus</name>
    <dbReference type="NCBI Taxonomy" id="1866326"/>
    <lineage>
        <taxon>Bacteria</taxon>
        <taxon>Pseudomonadati</taxon>
        <taxon>Pseudomonadota</taxon>
        <taxon>Alphaproteobacteria</taxon>
        <taxon>Parvularculales</taxon>
        <taxon>Parvularculaceae</taxon>
        <taxon>Hyphococcus</taxon>
    </lineage>
</organism>
<gene>
    <name evidence="2" type="ORF">PUV54_13050</name>
</gene>
<dbReference type="SUPFAM" id="SSF82657">
    <property type="entry name" value="BolA-like"/>
    <property type="match status" value="1"/>
</dbReference>
<name>A0AAF0CGN7_9PROT</name>
<sequence length="90" mass="9806">MQVAEIIRKKLTVALEPDQLDVIDESHLHAGHAGAREGGQSHFRLLVVSGAFEGLSRVARQRLVNDVLREELSGPIHALAMKTMTPEEAG</sequence>
<dbReference type="InterPro" id="IPR036065">
    <property type="entry name" value="BolA-like_sf"/>
</dbReference>
<dbReference type="PANTHER" id="PTHR46230">
    <property type="match status" value="1"/>
</dbReference>
<dbReference type="PIRSF" id="PIRSF003113">
    <property type="entry name" value="BolA"/>
    <property type="match status" value="1"/>
</dbReference>
<dbReference type="Gene3D" id="3.30.300.90">
    <property type="entry name" value="BolA-like"/>
    <property type="match status" value="1"/>
</dbReference>
<dbReference type="Proteomes" id="UP001214043">
    <property type="component" value="Chromosome"/>
</dbReference>
<dbReference type="AlphaFoldDB" id="A0AAF0CGN7"/>
<keyword evidence="3" id="KW-1185">Reference proteome</keyword>
<evidence type="ECO:0000256" key="1">
    <source>
        <dbReference type="RuleBase" id="RU003860"/>
    </source>
</evidence>
<dbReference type="PANTHER" id="PTHR46230:SF7">
    <property type="entry name" value="BOLA-LIKE PROTEIN 1"/>
    <property type="match status" value="1"/>
</dbReference>
<dbReference type="Pfam" id="PF01722">
    <property type="entry name" value="BolA"/>
    <property type="match status" value="1"/>
</dbReference>
<dbReference type="RefSeq" id="WP_274492704.1">
    <property type="nucleotide sequence ID" value="NZ_CP118166.1"/>
</dbReference>
<evidence type="ECO:0000313" key="3">
    <source>
        <dbReference type="Proteomes" id="UP001214043"/>
    </source>
</evidence>
<proteinExistence type="inferred from homology"/>
<dbReference type="KEGG" id="hfl:PUV54_13050"/>
<reference evidence="2" key="1">
    <citation type="submission" date="2023-02" db="EMBL/GenBank/DDBJ databases">
        <title>Genome sequence of Hyphococcus flavus.</title>
        <authorList>
            <person name="Rong J.-C."/>
            <person name="Zhao Q."/>
            <person name="Yi M."/>
            <person name="Wu J.-Y."/>
        </authorList>
    </citation>
    <scope>NUCLEOTIDE SEQUENCE</scope>
    <source>
        <strain evidence="2">MCCC 1K03223</strain>
    </source>
</reference>
<accession>A0AAF0CGN7</accession>
<protein>
    <submittedName>
        <fullName evidence="2">BolA family transcriptional regulator</fullName>
    </submittedName>
</protein>
<evidence type="ECO:0000313" key="2">
    <source>
        <dbReference type="EMBL" id="WDI30882.1"/>
    </source>
</evidence>
<dbReference type="GO" id="GO:0016226">
    <property type="term" value="P:iron-sulfur cluster assembly"/>
    <property type="evidence" value="ECO:0007669"/>
    <property type="project" value="TreeGrafter"/>
</dbReference>
<comment type="similarity">
    <text evidence="1">Belongs to the BolA/IbaG family.</text>
</comment>
<dbReference type="EMBL" id="CP118166">
    <property type="protein sequence ID" value="WDI30882.1"/>
    <property type="molecule type" value="Genomic_DNA"/>
</dbReference>